<gene>
    <name evidence="1" type="ORF">GGD90_000277</name>
</gene>
<reference evidence="1 2" key="1">
    <citation type="submission" date="2020-08" db="EMBL/GenBank/DDBJ databases">
        <title>Genome sequencing of Purple Non-Sulfur Bacteria from various extreme environments.</title>
        <authorList>
            <person name="Mayer M."/>
        </authorList>
    </citation>
    <scope>NUCLEOTIDE SEQUENCE [LARGE SCALE GENOMIC DNA]</scope>
    <source>
        <strain evidence="1 2">2761</strain>
    </source>
</reference>
<sequence length="153" mass="17100">MSLAAISPWATAQATQLPPAARAPQVGDCAIFREGGVGQVLKTATWWLRGTLTEVRREQRRAAVCPRFDKPRQSYTPADWSRLAAALPCVSSPAAVRDVEVWRVTLRADAWETPWTHAHGDNGWLFRGQFLEQSLRAGVLIDMDASWLERCEE</sequence>
<organism evidence="1 2">
    <name type="scientific">Rhodocyclus tenuis</name>
    <name type="common">Rhodospirillum tenue</name>
    <dbReference type="NCBI Taxonomy" id="1066"/>
    <lineage>
        <taxon>Bacteria</taxon>
        <taxon>Pseudomonadati</taxon>
        <taxon>Pseudomonadota</taxon>
        <taxon>Betaproteobacteria</taxon>
        <taxon>Rhodocyclales</taxon>
        <taxon>Rhodocyclaceae</taxon>
        <taxon>Rhodocyclus</taxon>
    </lineage>
</organism>
<protein>
    <submittedName>
        <fullName evidence="1">Uncharacterized protein</fullName>
    </submittedName>
</protein>
<name>A0A840G5B0_RHOTE</name>
<dbReference type="AlphaFoldDB" id="A0A840G5B0"/>
<proteinExistence type="predicted"/>
<dbReference type="Proteomes" id="UP000587070">
    <property type="component" value="Unassembled WGS sequence"/>
</dbReference>
<dbReference type="EMBL" id="JACIGE010000001">
    <property type="protein sequence ID" value="MBB4245928.1"/>
    <property type="molecule type" value="Genomic_DNA"/>
</dbReference>
<evidence type="ECO:0000313" key="1">
    <source>
        <dbReference type="EMBL" id="MBB4245928.1"/>
    </source>
</evidence>
<evidence type="ECO:0000313" key="2">
    <source>
        <dbReference type="Proteomes" id="UP000587070"/>
    </source>
</evidence>
<comment type="caution">
    <text evidence="1">The sequence shown here is derived from an EMBL/GenBank/DDBJ whole genome shotgun (WGS) entry which is preliminary data.</text>
</comment>
<accession>A0A840G5B0</accession>
<keyword evidence="2" id="KW-1185">Reference proteome</keyword>
<dbReference type="RefSeq" id="WP_153115067.1">
    <property type="nucleotide sequence ID" value="NZ_JACIGE010000001.1"/>
</dbReference>
<dbReference type="OrthoDB" id="9180631at2"/>